<evidence type="ECO:0000256" key="4">
    <source>
        <dbReference type="ARBA" id="ARBA00022692"/>
    </source>
</evidence>
<feature type="domain" description="ABC transmembrane type-1" evidence="8">
    <location>
        <begin position="66"/>
        <end position="257"/>
    </location>
</feature>
<accession>A0A7T7XPV7</accession>
<comment type="similarity">
    <text evidence="7">Belongs to the binding-protein-dependent transport system permease family.</text>
</comment>
<organism evidence="9 10">
    <name type="scientific">Breznakiella homolactica</name>
    <dbReference type="NCBI Taxonomy" id="2798577"/>
    <lineage>
        <taxon>Bacteria</taxon>
        <taxon>Pseudomonadati</taxon>
        <taxon>Spirochaetota</taxon>
        <taxon>Spirochaetia</taxon>
        <taxon>Spirochaetales</taxon>
        <taxon>Breznakiellaceae</taxon>
        <taxon>Breznakiella</taxon>
    </lineage>
</organism>
<dbReference type="InterPro" id="IPR000515">
    <property type="entry name" value="MetI-like"/>
</dbReference>
<dbReference type="CDD" id="cd06261">
    <property type="entry name" value="TM_PBP2"/>
    <property type="match status" value="1"/>
</dbReference>
<dbReference type="SUPFAM" id="SSF161098">
    <property type="entry name" value="MetI-like"/>
    <property type="match status" value="1"/>
</dbReference>
<feature type="transmembrane region" description="Helical" evidence="7">
    <location>
        <begin position="12"/>
        <end position="35"/>
    </location>
</feature>
<evidence type="ECO:0000259" key="8">
    <source>
        <dbReference type="PROSITE" id="PS50928"/>
    </source>
</evidence>
<evidence type="ECO:0000256" key="3">
    <source>
        <dbReference type="ARBA" id="ARBA00022475"/>
    </source>
</evidence>
<dbReference type="RefSeq" id="WP_215627609.1">
    <property type="nucleotide sequence ID" value="NZ_CP067089.2"/>
</dbReference>
<dbReference type="Pfam" id="PF00528">
    <property type="entry name" value="BPD_transp_1"/>
    <property type="match status" value="1"/>
</dbReference>
<comment type="subcellular location">
    <subcellularLocation>
        <location evidence="1 7">Cell membrane</location>
        <topology evidence="1 7">Multi-pass membrane protein</topology>
    </subcellularLocation>
</comment>
<name>A0A7T7XPV7_9SPIR</name>
<evidence type="ECO:0000313" key="10">
    <source>
        <dbReference type="Proteomes" id="UP000595917"/>
    </source>
</evidence>
<protein>
    <submittedName>
        <fullName evidence="9">Carbohydrate ABC transporter permease</fullName>
    </submittedName>
</protein>
<keyword evidence="4 7" id="KW-0812">Transmembrane</keyword>
<gene>
    <name evidence="9" type="ORF">JFL75_05135</name>
</gene>
<keyword evidence="5 7" id="KW-1133">Transmembrane helix</keyword>
<dbReference type="AlphaFoldDB" id="A0A7T7XPV7"/>
<feature type="transmembrane region" description="Helical" evidence="7">
    <location>
        <begin position="176"/>
        <end position="199"/>
    </location>
</feature>
<evidence type="ECO:0000256" key="7">
    <source>
        <dbReference type="RuleBase" id="RU363032"/>
    </source>
</evidence>
<keyword evidence="6 7" id="KW-0472">Membrane</keyword>
<evidence type="ECO:0000256" key="5">
    <source>
        <dbReference type="ARBA" id="ARBA00022989"/>
    </source>
</evidence>
<dbReference type="KEGG" id="bhc:JFL75_05135"/>
<dbReference type="GO" id="GO:0005886">
    <property type="term" value="C:plasma membrane"/>
    <property type="evidence" value="ECO:0007669"/>
    <property type="project" value="UniProtKB-SubCell"/>
</dbReference>
<keyword evidence="10" id="KW-1185">Reference proteome</keyword>
<dbReference type="InterPro" id="IPR035906">
    <property type="entry name" value="MetI-like_sf"/>
</dbReference>
<dbReference type="Proteomes" id="UP000595917">
    <property type="component" value="Chromosome"/>
</dbReference>
<dbReference type="EMBL" id="CP067089">
    <property type="protein sequence ID" value="QQO10305.1"/>
    <property type="molecule type" value="Genomic_DNA"/>
</dbReference>
<feature type="transmembrane region" description="Helical" evidence="7">
    <location>
        <begin position="70"/>
        <end position="89"/>
    </location>
</feature>
<sequence length="272" mass="30290">MSTIKHRPRGTAVLIYSLAFLLCAVSIFPLVWMIATSLSVPPGYTRTSGFANYARVAQLIPLVQNFLNSMFTAVIGTILTVFFCALGGFGFAKYKFPGRNFLFMLLLFTMLIPPETGVVPTFIIMRKLGLINSLWSLIIPRAATAIGIFYMRQYISSFPDEIIESARIDGCREFAIFTRIVSPVIVPALSSWGALSLIARWNDFFWPLIFMRSREKFTLMPAIAMLPVSEGLSTPWPVIMAGTTIAVVPLILAYFFLQRFQIEGLTLGSTKG</sequence>
<evidence type="ECO:0000313" key="9">
    <source>
        <dbReference type="EMBL" id="QQO10305.1"/>
    </source>
</evidence>
<proteinExistence type="inferred from homology"/>
<dbReference type="PANTHER" id="PTHR43744">
    <property type="entry name" value="ABC TRANSPORTER PERMEASE PROTEIN MG189-RELATED-RELATED"/>
    <property type="match status" value="1"/>
</dbReference>
<evidence type="ECO:0000256" key="6">
    <source>
        <dbReference type="ARBA" id="ARBA00023136"/>
    </source>
</evidence>
<dbReference type="PROSITE" id="PS50928">
    <property type="entry name" value="ABC_TM1"/>
    <property type="match status" value="1"/>
</dbReference>
<dbReference type="GO" id="GO:0055085">
    <property type="term" value="P:transmembrane transport"/>
    <property type="evidence" value="ECO:0007669"/>
    <property type="project" value="InterPro"/>
</dbReference>
<keyword evidence="2 7" id="KW-0813">Transport</keyword>
<dbReference type="Gene3D" id="1.10.3720.10">
    <property type="entry name" value="MetI-like"/>
    <property type="match status" value="1"/>
</dbReference>
<evidence type="ECO:0000256" key="2">
    <source>
        <dbReference type="ARBA" id="ARBA00022448"/>
    </source>
</evidence>
<keyword evidence="3" id="KW-1003">Cell membrane</keyword>
<reference evidence="9" key="1">
    <citation type="submission" date="2021-01" db="EMBL/GenBank/DDBJ databases">
        <title>Description of Breznakiella homolactica.</title>
        <authorList>
            <person name="Song Y."/>
            <person name="Brune A."/>
        </authorList>
    </citation>
    <scope>NUCLEOTIDE SEQUENCE</scope>
    <source>
        <strain evidence="9">RmG30</strain>
    </source>
</reference>
<feature type="transmembrane region" description="Helical" evidence="7">
    <location>
        <begin position="236"/>
        <end position="257"/>
    </location>
</feature>
<feature type="transmembrane region" description="Helical" evidence="7">
    <location>
        <begin position="137"/>
        <end position="155"/>
    </location>
</feature>
<evidence type="ECO:0000256" key="1">
    <source>
        <dbReference type="ARBA" id="ARBA00004651"/>
    </source>
</evidence>
<dbReference type="PANTHER" id="PTHR43744:SF12">
    <property type="entry name" value="ABC TRANSPORTER PERMEASE PROTEIN MG189-RELATED"/>
    <property type="match status" value="1"/>
</dbReference>
<feature type="transmembrane region" description="Helical" evidence="7">
    <location>
        <begin position="101"/>
        <end position="125"/>
    </location>
</feature>